<evidence type="ECO:0000313" key="5">
    <source>
        <dbReference type="Proteomes" id="UP001165740"/>
    </source>
</evidence>
<dbReference type="GeneID" id="129928511"/>
<dbReference type="GO" id="GO:0004888">
    <property type="term" value="F:transmembrane signaling receptor activity"/>
    <property type="evidence" value="ECO:0007669"/>
    <property type="project" value="TreeGrafter"/>
</dbReference>
<reference evidence="6" key="1">
    <citation type="submission" date="2025-08" db="UniProtKB">
        <authorList>
            <consortium name="RefSeq"/>
        </authorList>
    </citation>
    <scope>IDENTIFICATION</scope>
</reference>
<dbReference type="InterPro" id="IPR050488">
    <property type="entry name" value="Ig_Fc_receptor"/>
</dbReference>
<dbReference type="InterPro" id="IPR003599">
    <property type="entry name" value="Ig_sub"/>
</dbReference>
<dbReference type="GO" id="GO:0007166">
    <property type="term" value="P:cell surface receptor signaling pathway"/>
    <property type="evidence" value="ECO:0007669"/>
    <property type="project" value="TreeGrafter"/>
</dbReference>
<organism evidence="5 6">
    <name type="scientific">Biomphalaria glabrata</name>
    <name type="common">Bloodfluke planorb</name>
    <name type="synonym">Freshwater snail</name>
    <dbReference type="NCBI Taxonomy" id="6526"/>
    <lineage>
        <taxon>Eukaryota</taxon>
        <taxon>Metazoa</taxon>
        <taxon>Spiralia</taxon>
        <taxon>Lophotrochozoa</taxon>
        <taxon>Mollusca</taxon>
        <taxon>Gastropoda</taxon>
        <taxon>Heterobranchia</taxon>
        <taxon>Euthyneura</taxon>
        <taxon>Panpulmonata</taxon>
        <taxon>Hygrophila</taxon>
        <taxon>Lymnaeoidea</taxon>
        <taxon>Planorbidae</taxon>
        <taxon>Biomphalaria</taxon>
    </lineage>
</organism>
<evidence type="ECO:0000256" key="1">
    <source>
        <dbReference type="ARBA" id="ARBA00022729"/>
    </source>
</evidence>
<keyword evidence="1 3" id="KW-0732">Signal</keyword>
<evidence type="ECO:0000259" key="4">
    <source>
        <dbReference type="PROSITE" id="PS50835"/>
    </source>
</evidence>
<dbReference type="PANTHER" id="PTHR11481:SF60">
    <property type="entry name" value="IG-LIKE DOMAIN-CONTAINING PROTEIN"/>
    <property type="match status" value="1"/>
</dbReference>
<dbReference type="GO" id="GO:0009897">
    <property type="term" value="C:external side of plasma membrane"/>
    <property type="evidence" value="ECO:0007669"/>
    <property type="project" value="TreeGrafter"/>
</dbReference>
<dbReference type="InterPro" id="IPR036179">
    <property type="entry name" value="Ig-like_dom_sf"/>
</dbReference>
<feature type="signal peptide" evidence="3">
    <location>
        <begin position="1"/>
        <end position="20"/>
    </location>
</feature>
<evidence type="ECO:0000256" key="3">
    <source>
        <dbReference type="SAM" id="SignalP"/>
    </source>
</evidence>
<proteinExistence type="predicted"/>
<dbReference type="OMA" id="TITCFAT"/>
<gene>
    <name evidence="6" type="primary">LOC129928511</name>
</gene>
<protein>
    <submittedName>
        <fullName evidence="6">Uncharacterized protein LOC129928511</fullName>
    </submittedName>
</protein>
<dbReference type="PANTHER" id="PTHR11481">
    <property type="entry name" value="IMMUNOGLOBULIN FC RECEPTOR"/>
    <property type="match status" value="1"/>
</dbReference>
<keyword evidence="2" id="KW-1015">Disulfide bond</keyword>
<dbReference type="RefSeq" id="XP_055899055.1">
    <property type="nucleotide sequence ID" value="XM_056043080.1"/>
</dbReference>
<dbReference type="Proteomes" id="UP001165740">
    <property type="component" value="Chromosome 10"/>
</dbReference>
<evidence type="ECO:0000313" key="6">
    <source>
        <dbReference type="RefSeq" id="XP_055899055.1"/>
    </source>
</evidence>
<dbReference type="InterPro" id="IPR007110">
    <property type="entry name" value="Ig-like_dom"/>
</dbReference>
<name>A0A9W3BHU2_BIOGL</name>
<keyword evidence="5" id="KW-1185">Reference proteome</keyword>
<dbReference type="OrthoDB" id="6151406at2759"/>
<accession>A0A9W3BHU2</accession>
<feature type="chain" id="PRO_5040927047" evidence="3">
    <location>
        <begin position="21"/>
        <end position="499"/>
    </location>
</feature>
<dbReference type="SMART" id="SM00409">
    <property type="entry name" value="IG"/>
    <property type="match status" value="2"/>
</dbReference>
<dbReference type="GO" id="GO:0006955">
    <property type="term" value="P:immune response"/>
    <property type="evidence" value="ECO:0007669"/>
    <property type="project" value="TreeGrafter"/>
</dbReference>
<dbReference type="Gene3D" id="2.60.40.10">
    <property type="entry name" value="Immunoglobulins"/>
    <property type="match status" value="2"/>
</dbReference>
<feature type="domain" description="Ig-like" evidence="4">
    <location>
        <begin position="69"/>
        <end position="151"/>
    </location>
</feature>
<dbReference type="SUPFAM" id="SSF48726">
    <property type="entry name" value="Immunoglobulin"/>
    <property type="match status" value="2"/>
</dbReference>
<dbReference type="InterPro" id="IPR013783">
    <property type="entry name" value="Ig-like_fold"/>
</dbReference>
<dbReference type="AlphaFoldDB" id="A0A9W3BHU2"/>
<evidence type="ECO:0000256" key="2">
    <source>
        <dbReference type="ARBA" id="ARBA00023157"/>
    </source>
</evidence>
<dbReference type="PROSITE" id="PS50835">
    <property type="entry name" value="IG_LIKE"/>
    <property type="match status" value="1"/>
</dbReference>
<sequence length="499" mass="53801">MATLAFLLFGLISFLDPVFGASCSSSDKCLSTKYTLATCDKDSKNCSCSSVYPGYKPIRSGCGRNLYTPTLKPLAPFSTEMIPGKEAVLICSSDDGATLFEWMKDGLLFKNVTTSMYTITAASVKDTGTYKCKAKLNTDSYFQSLESEGLTMTLITILDTPQPPVVLVHPTEIFPGKNANLDCSNLPNGFNKSKVIFLNGDSVPITTPLRMTSLLSETFVKCVLTDATLFTGTVSSGVQKLPKVVSRIIGVGISTTAVRNEVYTVLEKVPLACMTSPEPAYVDTTSTALHFGWMINSTVVNGQNEQTLNLPLTEGVYTITCFATYDGTALSSPAITITRSSSYFTKPAISPNPTIPVLGSLLTLACKSSYEGEYSWKKGTVSIPRQFDDILQMDNLTAADFAIYTCSIKRSTVIMTSDSFAVNIPDIGNRNNNTESYSGEQSTVKGLQLSDYTTPANIAGNEKERTSPTTTVIPYNGQVISMGSVLITGLMFLSSRLLL</sequence>